<dbReference type="EMBL" id="BMWG01000020">
    <property type="protein sequence ID" value="GGZ50520.1"/>
    <property type="molecule type" value="Genomic_DNA"/>
</dbReference>
<organism evidence="10 11">
    <name type="scientific">Streptomyces inusitatus</name>
    <dbReference type="NCBI Taxonomy" id="68221"/>
    <lineage>
        <taxon>Bacteria</taxon>
        <taxon>Bacillati</taxon>
        <taxon>Actinomycetota</taxon>
        <taxon>Actinomycetes</taxon>
        <taxon>Kitasatosporales</taxon>
        <taxon>Streptomycetaceae</taxon>
        <taxon>Streptomyces</taxon>
    </lineage>
</organism>
<dbReference type="Gene3D" id="3.90.550.10">
    <property type="entry name" value="Spore Coat Polysaccharide Biosynthesis Protein SpsA, Chain A"/>
    <property type="match status" value="1"/>
</dbReference>
<feature type="domain" description="GtrA/DPMS transmembrane" evidence="9">
    <location>
        <begin position="359"/>
        <end position="468"/>
    </location>
</feature>
<evidence type="ECO:0000256" key="3">
    <source>
        <dbReference type="ARBA" id="ARBA00022692"/>
    </source>
</evidence>
<feature type="compositionally biased region" description="Low complexity" evidence="6">
    <location>
        <begin position="329"/>
        <end position="339"/>
    </location>
</feature>
<dbReference type="Proteomes" id="UP000630936">
    <property type="component" value="Unassembled WGS sequence"/>
</dbReference>
<dbReference type="InterPro" id="IPR050256">
    <property type="entry name" value="Glycosyltransferase_2"/>
</dbReference>
<accession>A0A918QJR2</accession>
<comment type="caution">
    <text evidence="10">The sequence shown here is derived from an EMBL/GenBank/DDBJ whole genome shotgun (WGS) entry which is preliminary data.</text>
</comment>
<evidence type="ECO:0000313" key="10">
    <source>
        <dbReference type="EMBL" id="GGZ50520.1"/>
    </source>
</evidence>
<evidence type="ECO:0000259" key="9">
    <source>
        <dbReference type="Pfam" id="PF04138"/>
    </source>
</evidence>
<feature type="transmembrane region" description="Helical" evidence="7">
    <location>
        <begin position="383"/>
        <end position="407"/>
    </location>
</feature>
<dbReference type="GO" id="GO:0000271">
    <property type="term" value="P:polysaccharide biosynthetic process"/>
    <property type="evidence" value="ECO:0007669"/>
    <property type="project" value="InterPro"/>
</dbReference>
<keyword evidence="10" id="KW-0808">Transferase</keyword>
<dbReference type="Pfam" id="PF04138">
    <property type="entry name" value="GtrA_DPMS_TM"/>
    <property type="match status" value="1"/>
</dbReference>
<reference evidence="10" key="2">
    <citation type="submission" date="2020-09" db="EMBL/GenBank/DDBJ databases">
        <authorList>
            <person name="Sun Q."/>
            <person name="Ohkuma M."/>
        </authorList>
    </citation>
    <scope>NUCLEOTIDE SEQUENCE</scope>
    <source>
        <strain evidence="10">JCM 4988</strain>
    </source>
</reference>
<evidence type="ECO:0000256" key="2">
    <source>
        <dbReference type="ARBA" id="ARBA00006739"/>
    </source>
</evidence>
<reference evidence="10" key="1">
    <citation type="journal article" date="2014" name="Int. J. Syst. Evol. Microbiol.">
        <title>Complete genome sequence of Corynebacterium casei LMG S-19264T (=DSM 44701T), isolated from a smear-ripened cheese.</title>
        <authorList>
            <consortium name="US DOE Joint Genome Institute (JGI-PGF)"/>
            <person name="Walter F."/>
            <person name="Albersmeier A."/>
            <person name="Kalinowski J."/>
            <person name="Ruckert C."/>
        </authorList>
    </citation>
    <scope>NUCLEOTIDE SEQUENCE</scope>
    <source>
        <strain evidence="10">JCM 4988</strain>
    </source>
</reference>
<evidence type="ECO:0000259" key="8">
    <source>
        <dbReference type="Pfam" id="PF00535"/>
    </source>
</evidence>
<dbReference type="AlphaFoldDB" id="A0A918QJR2"/>
<dbReference type="PANTHER" id="PTHR48090">
    <property type="entry name" value="UNDECAPRENYL-PHOSPHATE 4-DEOXY-4-FORMAMIDO-L-ARABINOSE TRANSFERASE-RELATED"/>
    <property type="match status" value="1"/>
</dbReference>
<keyword evidence="4 7" id="KW-1133">Transmembrane helix</keyword>
<feature type="transmembrane region" description="Helical" evidence="7">
    <location>
        <begin position="356"/>
        <end position="377"/>
    </location>
</feature>
<sequence length="480" mass="51258">MERETAMCGTRREISVVVPRLPGADALTDFHSALVGTLVRTRLAFEICYVDDGSRDGTGARLAALCASDHRVRHTSFSRAFGREAALLAGARMARGEAVILMDADLRHPPELVPRLLEFHRLGYDQVVARLDRGDEGRVRAAARAAGRRTLERLMGIGAVDGPGDFRLLSRRALDSVLSLPESNRYSEGIFSWIGYPTVSFSYRNAAPGPVPGGGNTLGRGVEGVISFNSRPLRLALHTGIALFLAALGYAVWVVLDALLRQVAVPGHPTLLTAVIALGGIQLVTLGVIGEYVGRIHHEAKHRPHYVVYETDESPAASPRPGARDVPDASDASDVPDAPGTRTADPAGKPRTVRQFALFAAIGCVNTAVYLAVYVSAHRWIPYLAAHVLGYAVSVVVSFLLNSWLTCRTRPTWRAFARYPASGVAGLVGAGILLQLAVGVLGMDKNISAVAAGVLVTPFSFLLARWAITSGAVAPSGRQR</sequence>
<evidence type="ECO:0000256" key="5">
    <source>
        <dbReference type="ARBA" id="ARBA00023136"/>
    </source>
</evidence>
<gene>
    <name evidence="10" type="ORF">GCM10010387_50920</name>
</gene>
<feature type="domain" description="Glycosyltransferase 2-like" evidence="8">
    <location>
        <begin position="19"/>
        <end position="176"/>
    </location>
</feature>
<dbReference type="PANTHER" id="PTHR48090:SF8">
    <property type="entry name" value="GLYCOSYLTRANSFERASE CSBB-RELATED"/>
    <property type="match status" value="1"/>
</dbReference>
<evidence type="ECO:0000313" key="11">
    <source>
        <dbReference type="Proteomes" id="UP000630936"/>
    </source>
</evidence>
<evidence type="ECO:0000256" key="6">
    <source>
        <dbReference type="SAM" id="MobiDB-lite"/>
    </source>
</evidence>
<protein>
    <submittedName>
        <fullName evidence="10">Sugar transferase</fullName>
    </submittedName>
</protein>
<dbReference type="InterPro" id="IPR029044">
    <property type="entry name" value="Nucleotide-diphossugar_trans"/>
</dbReference>
<dbReference type="GO" id="GO:0016740">
    <property type="term" value="F:transferase activity"/>
    <property type="evidence" value="ECO:0007669"/>
    <property type="project" value="UniProtKB-KW"/>
</dbReference>
<proteinExistence type="inferred from homology"/>
<evidence type="ECO:0000256" key="4">
    <source>
        <dbReference type="ARBA" id="ARBA00022989"/>
    </source>
</evidence>
<feature type="transmembrane region" description="Helical" evidence="7">
    <location>
        <begin position="271"/>
        <end position="293"/>
    </location>
</feature>
<feature type="transmembrane region" description="Helical" evidence="7">
    <location>
        <begin position="235"/>
        <end position="256"/>
    </location>
</feature>
<evidence type="ECO:0000256" key="1">
    <source>
        <dbReference type="ARBA" id="ARBA00004141"/>
    </source>
</evidence>
<dbReference type="InterPro" id="IPR001173">
    <property type="entry name" value="Glyco_trans_2-like"/>
</dbReference>
<keyword evidence="5 7" id="KW-0472">Membrane</keyword>
<dbReference type="CDD" id="cd04187">
    <property type="entry name" value="DPM1_like_bac"/>
    <property type="match status" value="1"/>
</dbReference>
<feature type="transmembrane region" description="Helical" evidence="7">
    <location>
        <begin position="447"/>
        <end position="468"/>
    </location>
</feature>
<feature type="region of interest" description="Disordered" evidence="6">
    <location>
        <begin position="313"/>
        <end position="348"/>
    </location>
</feature>
<dbReference type="GO" id="GO:0005886">
    <property type="term" value="C:plasma membrane"/>
    <property type="evidence" value="ECO:0007669"/>
    <property type="project" value="TreeGrafter"/>
</dbReference>
<comment type="similarity">
    <text evidence="2">Belongs to the glycosyltransferase 2 family.</text>
</comment>
<comment type="subcellular location">
    <subcellularLocation>
        <location evidence="1">Membrane</location>
        <topology evidence="1">Multi-pass membrane protein</topology>
    </subcellularLocation>
</comment>
<evidence type="ECO:0000256" key="7">
    <source>
        <dbReference type="SAM" id="Phobius"/>
    </source>
</evidence>
<dbReference type="SUPFAM" id="SSF53448">
    <property type="entry name" value="Nucleotide-diphospho-sugar transferases"/>
    <property type="match status" value="1"/>
</dbReference>
<dbReference type="InterPro" id="IPR007267">
    <property type="entry name" value="GtrA_DPMS_TM"/>
</dbReference>
<dbReference type="RefSeq" id="WP_229869339.1">
    <property type="nucleotide sequence ID" value="NZ_BMWG01000020.1"/>
</dbReference>
<keyword evidence="3 7" id="KW-0812">Transmembrane</keyword>
<feature type="transmembrane region" description="Helical" evidence="7">
    <location>
        <begin position="419"/>
        <end position="441"/>
    </location>
</feature>
<name>A0A918QJR2_9ACTN</name>
<keyword evidence="11" id="KW-1185">Reference proteome</keyword>
<dbReference type="Pfam" id="PF00535">
    <property type="entry name" value="Glycos_transf_2"/>
    <property type="match status" value="1"/>
</dbReference>